<reference evidence="4" key="1">
    <citation type="submission" date="2016-10" db="EMBL/GenBank/DDBJ databases">
        <title>Sequence of Gallionella enrichment culture.</title>
        <authorList>
            <person name="Poehlein A."/>
            <person name="Muehling M."/>
            <person name="Daniel R."/>
        </authorList>
    </citation>
    <scope>NUCLEOTIDE SEQUENCE</scope>
</reference>
<gene>
    <name evidence="4" type="primary">acpP_24</name>
    <name evidence="4" type="ORF">GALL_282330</name>
</gene>
<keyword evidence="1" id="KW-0596">Phosphopantetheine</keyword>
<proteinExistence type="predicted"/>
<dbReference type="EMBL" id="MLJW01000313">
    <property type="protein sequence ID" value="OIQ89862.1"/>
    <property type="molecule type" value="Genomic_DNA"/>
</dbReference>
<evidence type="ECO:0000313" key="4">
    <source>
        <dbReference type="EMBL" id="OIQ89862.1"/>
    </source>
</evidence>
<evidence type="ECO:0000259" key="3">
    <source>
        <dbReference type="PROSITE" id="PS50075"/>
    </source>
</evidence>
<organism evidence="4">
    <name type="scientific">mine drainage metagenome</name>
    <dbReference type="NCBI Taxonomy" id="410659"/>
    <lineage>
        <taxon>unclassified sequences</taxon>
        <taxon>metagenomes</taxon>
        <taxon>ecological metagenomes</taxon>
    </lineage>
</organism>
<accession>A0A1J5R1N1</accession>
<dbReference type="InterPro" id="IPR006162">
    <property type="entry name" value="Ppantetheine_attach_site"/>
</dbReference>
<dbReference type="InterPro" id="IPR036736">
    <property type="entry name" value="ACP-like_sf"/>
</dbReference>
<evidence type="ECO:0000256" key="1">
    <source>
        <dbReference type="ARBA" id="ARBA00022450"/>
    </source>
</evidence>
<dbReference type="Gene3D" id="1.10.1200.10">
    <property type="entry name" value="ACP-like"/>
    <property type="match status" value="1"/>
</dbReference>
<protein>
    <submittedName>
        <fullName evidence="4">Acyl carrier protein</fullName>
    </submittedName>
</protein>
<dbReference type="Pfam" id="PF00550">
    <property type="entry name" value="PP-binding"/>
    <property type="match status" value="1"/>
</dbReference>
<dbReference type="PROSITE" id="PS50075">
    <property type="entry name" value="CARRIER"/>
    <property type="match status" value="1"/>
</dbReference>
<name>A0A1J5R1N1_9ZZZZ</name>
<feature type="domain" description="Carrier" evidence="3">
    <location>
        <begin position="1"/>
        <end position="75"/>
    </location>
</feature>
<keyword evidence="2" id="KW-0597">Phosphoprotein</keyword>
<dbReference type="InterPro" id="IPR009081">
    <property type="entry name" value="PP-bd_ACP"/>
</dbReference>
<sequence>MLEQVIRNYLIGQAKVDPVKFDNPELMVADLGLDSLGLVEMLFEIEDRFGFQLSDPMKFQVMTFRDMVNAVDAEIREHNGGELPELDALGFPSNS</sequence>
<evidence type="ECO:0000256" key="2">
    <source>
        <dbReference type="ARBA" id="ARBA00022553"/>
    </source>
</evidence>
<comment type="caution">
    <text evidence="4">The sequence shown here is derived from an EMBL/GenBank/DDBJ whole genome shotgun (WGS) entry which is preliminary data.</text>
</comment>
<dbReference type="AlphaFoldDB" id="A0A1J5R1N1"/>
<dbReference type="PROSITE" id="PS00012">
    <property type="entry name" value="PHOSPHOPANTETHEINE"/>
    <property type="match status" value="1"/>
</dbReference>
<dbReference type="SUPFAM" id="SSF47336">
    <property type="entry name" value="ACP-like"/>
    <property type="match status" value="1"/>
</dbReference>